<evidence type="ECO:0000259" key="1">
    <source>
        <dbReference type="Pfam" id="PF00248"/>
    </source>
</evidence>
<evidence type="ECO:0000313" key="2">
    <source>
        <dbReference type="EMBL" id="WWD19507.1"/>
    </source>
</evidence>
<dbReference type="InterPro" id="IPR036812">
    <property type="entry name" value="NAD(P)_OxRdtase_dom_sf"/>
</dbReference>
<dbReference type="PANTHER" id="PTHR11732">
    <property type="entry name" value="ALDO/KETO REDUCTASE"/>
    <property type="match status" value="1"/>
</dbReference>
<dbReference type="Pfam" id="PF00248">
    <property type="entry name" value="Aldo_ket_red"/>
    <property type="match status" value="1"/>
</dbReference>
<protein>
    <recommendedName>
        <fullName evidence="1">NADP-dependent oxidoreductase domain-containing protein</fullName>
    </recommendedName>
</protein>
<dbReference type="KEGG" id="ksn:43589446"/>
<reference evidence="2" key="2">
    <citation type="submission" date="2024-01" db="EMBL/GenBank/DDBJ databases">
        <title>Comparative genomics of Cryptococcus and Kwoniella reveals pathogenesis evolution and contrasting modes of karyotype evolution via chromosome fusion or intercentromeric recombination.</title>
        <authorList>
            <person name="Coelho M.A."/>
            <person name="David-Palma M."/>
            <person name="Shea T."/>
            <person name="Bowers K."/>
            <person name="McGinley-Smith S."/>
            <person name="Mohammad A.W."/>
            <person name="Gnirke A."/>
            <person name="Yurkov A.M."/>
            <person name="Nowrousian M."/>
            <person name="Sun S."/>
            <person name="Cuomo C.A."/>
            <person name="Heitman J."/>
        </authorList>
    </citation>
    <scope>NUCLEOTIDE SEQUENCE</scope>
    <source>
        <strain evidence="2">CBS 12478</strain>
    </source>
</reference>
<accession>A0AAJ8LKN2</accession>
<sequence>MFRNSLSRMSSQLQMPKIVYGTAWKKERTTELVIAAVKSGFRGIDTACQPKHYREDLVGKALSTLIAEGVVKREEMYIQTKFTSIDGQDQSQPLPYDSKAPIPEQVKQSIATSLKNLGVDYIDSVILHSPLRTREQTLEAYRTLEDFVSQGKVRELGVSNCYDPKVLKSLIVEAKVKVGVVQNRWYEGNGWDWAIHDICQQSGIRYQSFWTLSGSPTLLRHPALINLANKYSLTPEQTMYKICQIWNITPLCGSTTLSHVNEALAVEGATGLKEDTPEVKQLWDAMHGV</sequence>
<dbReference type="EMBL" id="CP144057">
    <property type="protein sequence ID" value="WWD19507.1"/>
    <property type="molecule type" value="Genomic_DNA"/>
</dbReference>
<feature type="domain" description="NADP-dependent oxidoreductase" evidence="1">
    <location>
        <begin position="24"/>
        <end position="185"/>
    </location>
</feature>
<dbReference type="InterPro" id="IPR023210">
    <property type="entry name" value="NADP_OxRdtase_dom"/>
</dbReference>
<evidence type="ECO:0000313" key="3">
    <source>
        <dbReference type="Proteomes" id="UP000322225"/>
    </source>
</evidence>
<dbReference type="Gene3D" id="3.20.20.100">
    <property type="entry name" value="NADP-dependent oxidoreductase domain"/>
    <property type="match status" value="1"/>
</dbReference>
<organism evidence="2 3">
    <name type="scientific">Kwoniella shandongensis</name>
    <dbReference type="NCBI Taxonomy" id="1734106"/>
    <lineage>
        <taxon>Eukaryota</taxon>
        <taxon>Fungi</taxon>
        <taxon>Dikarya</taxon>
        <taxon>Basidiomycota</taxon>
        <taxon>Agaricomycotina</taxon>
        <taxon>Tremellomycetes</taxon>
        <taxon>Tremellales</taxon>
        <taxon>Cryptococcaceae</taxon>
        <taxon>Kwoniella</taxon>
    </lineage>
</organism>
<proteinExistence type="predicted"/>
<name>A0AAJ8LKN2_9TREE</name>
<dbReference type="GO" id="GO:0016491">
    <property type="term" value="F:oxidoreductase activity"/>
    <property type="evidence" value="ECO:0007669"/>
    <property type="project" value="InterPro"/>
</dbReference>
<dbReference type="SUPFAM" id="SSF51430">
    <property type="entry name" value="NAD(P)-linked oxidoreductase"/>
    <property type="match status" value="1"/>
</dbReference>
<keyword evidence="3" id="KW-1185">Reference proteome</keyword>
<dbReference type="PRINTS" id="PR00069">
    <property type="entry name" value="ALDKETRDTASE"/>
</dbReference>
<dbReference type="AlphaFoldDB" id="A0AAJ8LKN2"/>
<dbReference type="CDD" id="cd19071">
    <property type="entry name" value="AKR_AKR1-5-like"/>
    <property type="match status" value="1"/>
</dbReference>
<dbReference type="GeneID" id="43589446"/>
<gene>
    <name evidence="2" type="ORF">CI109_103968</name>
</gene>
<dbReference type="Proteomes" id="UP000322225">
    <property type="component" value="Chromosome 7"/>
</dbReference>
<dbReference type="RefSeq" id="XP_031860537.2">
    <property type="nucleotide sequence ID" value="XM_032005303.2"/>
</dbReference>
<dbReference type="InterPro" id="IPR020471">
    <property type="entry name" value="AKR"/>
</dbReference>
<reference evidence="2" key="1">
    <citation type="submission" date="2017-08" db="EMBL/GenBank/DDBJ databases">
        <authorList>
            <person name="Cuomo C."/>
            <person name="Billmyre B."/>
            <person name="Heitman J."/>
        </authorList>
    </citation>
    <scope>NUCLEOTIDE SEQUENCE</scope>
    <source>
        <strain evidence="2">CBS 12478</strain>
    </source>
</reference>